<proteinExistence type="predicted"/>
<keyword evidence="1" id="KW-0378">Hydrolase</keyword>
<dbReference type="EMBL" id="JARJOW010000003">
    <property type="protein sequence ID" value="MDF5690358.1"/>
    <property type="molecule type" value="Genomic_DNA"/>
</dbReference>
<sequence>MTFKPLLIPAVLVSLLLLGCVKNLNQVNHYKQFNPVTPLTAQSFANPTFADYPWVRWNFPPETADIAELEKQLVELQAAGIAGVEIGQGGEPTLKQVEAILKKANEIGMKVSLKYKTGAPIPGNFSATHDYVRKTLAVADTILSSGSEFHDALPGKGTILAVQAYRVVKMPAKGSKLLTIDHASGINLTGTLSDTNKDGFFAGTTSAKLHWNVPAGNDSWVLIAFRVVSVDPQPEVFSKEGTQLLIQGYEAYWNDSVKNLLKQNGGGDIFVDSHSIDGFGAPSDVWSSNMAKDFQSQVGYDLISHLPALIDLGIDRVWGPRGGGLDIDHYYTYSDQQDVRIRADYNRVRTNLFVENRIKPFTTWANSYNLALRLQPEDVPVVNTPDQLDVTYFLNRPEHETLSSGDQIDVYRPMASANHISGNTWYSNELAAARSLNYAQTFQDIIVRMNKCFASGQTKGVYHVYPYTFNPKSVWPGYNTFAEGNFSNSWGPRNPIWFTEAKNVNQWMARNEQVLKQGVAKIDVAVYMQNYSFPAPFVAGAGNIRFWNDLSLQEQGFTWDYLNPSLLNLPQVTVSNQRLFEAGPSYKAFILNGLLQVGSSFNPAKNTLPVAMAKKLLDYAKKGLPIIIVGPLPSRTPGNTPSEDAALKATLKELLDQKSVHSIASEKEVPGLLKSLGISPAAATEKASAMMSMRRHDASSNSDYYFLYNQGDDQIPPTGYSTEEKYKGLSGTPGNIFEEPNTVRMKGPNFGTKIGSNLRMKVRLEGQGQPFILNASSGEIKPVASYTSDGQSVSFQVNLETDESMLVGISKNPGQFGISPSSVYVSQTDADGVIQTNQGELAIMASKAGNYTSQLSNGQSSKLSIDQTFDPMDLTNAAWQLSVEDWQPKNKYGSVGIASSETSKSIIQVNLTGLKAWPDVEELKNVSGVGTYTYSLTLPANWNSSKHGATISLGQVVDAFSLQVNGQKVPIDQISAKADLGSSLQAGVNKIEVRVSTTLNNRLFSLNKAVADRGLIQAYGLLGPVIFQPYTKQVLKIN</sequence>
<dbReference type="GO" id="GO:0016787">
    <property type="term" value="F:hydrolase activity"/>
    <property type="evidence" value="ECO:0007669"/>
    <property type="project" value="UniProtKB-KW"/>
</dbReference>
<gene>
    <name evidence="1" type="ORF">PQG43_05745</name>
</gene>
<evidence type="ECO:0000313" key="2">
    <source>
        <dbReference type="Proteomes" id="UP001321344"/>
    </source>
</evidence>
<dbReference type="InterPro" id="IPR053161">
    <property type="entry name" value="Ulvan_degrading_GH"/>
</dbReference>
<accession>A0ABT6BNA6</accession>
<keyword evidence="2" id="KW-1185">Reference proteome</keyword>
<reference evidence="1 2" key="1">
    <citation type="submission" date="2023-03" db="EMBL/GenBank/DDBJ databases">
        <title>Genome sequencing of Aquirufa.</title>
        <authorList>
            <person name="Pitt A."/>
            <person name="Hahn M.W."/>
        </authorList>
    </citation>
    <scope>NUCLEOTIDE SEQUENCE [LARGE SCALE GENOMIC DNA]</scope>
    <source>
        <strain evidence="1 2">WAEICH-18A</strain>
    </source>
</reference>
<dbReference type="Gene3D" id="2.60.120.260">
    <property type="entry name" value="Galactose-binding domain-like"/>
    <property type="match status" value="1"/>
</dbReference>
<dbReference type="InterPro" id="IPR008979">
    <property type="entry name" value="Galactose-bd-like_sf"/>
</dbReference>
<dbReference type="PANTHER" id="PTHR36848:SF2">
    <property type="entry name" value="SECRETED PROTEIN"/>
    <property type="match status" value="1"/>
</dbReference>
<dbReference type="PANTHER" id="PTHR36848">
    <property type="entry name" value="DNA-BINDING PROTEIN (PUTATIVE SECRETED PROTEIN)-RELATED"/>
    <property type="match status" value="1"/>
</dbReference>
<organism evidence="1 2">
    <name type="scientific">Aquirufa aurantiipilula</name>
    <dbReference type="NCBI Taxonomy" id="2696561"/>
    <lineage>
        <taxon>Bacteria</taxon>
        <taxon>Pseudomonadati</taxon>
        <taxon>Bacteroidota</taxon>
        <taxon>Cytophagia</taxon>
        <taxon>Cytophagales</taxon>
        <taxon>Flectobacillaceae</taxon>
        <taxon>Aquirufa</taxon>
    </lineage>
</organism>
<dbReference type="Pfam" id="PF17132">
    <property type="entry name" value="Glyco_hydro_106"/>
    <property type="match status" value="1"/>
</dbReference>
<dbReference type="PROSITE" id="PS51257">
    <property type="entry name" value="PROKAR_LIPOPROTEIN"/>
    <property type="match status" value="1"/>
</dbReference>
<protein>
    <submittedName>
        <fullName evidence="1">Glycosyl hydrolase</fullName>
    </submittedName>
</protein>
<dbReference type="SUPFAM" id="SSF49785">
    <property type="entry name" value="Galactose-binding domain-like"/>
    <property type="match status" value="1"/>
</dbReference>
<evidence type="ECO:0000313" key="1">
    <source>
        <dbReference type="EMBL" id="MDF5690358.1"/>
    </source>
</evidence>
<dbReference type="Proteomes" id="UP001321344">
    <property type="component" value="Unassembled WGS sequence"/>
</dbReference>
<dbReference type="RefSeq" id="WP_276344005.1">
    <property type="nucleotide sequence ID" value="NZ_JARJOW010000003.1"/>
</dbReference>
<name>A0ABT6BNA6_9BACT</name>
<comment type="caution">
    <text evidence="1">The sequence shown here is derived from an EMBL/GenBank/DDBJ whole genome shotgun (WGS) entry which is preliminary data.</text>
</comment>